<evidence type="ECO:0000313" key="2">
    <source>
        <dbReference type="EMBL" id="MCL7748025.1"/>
    </source>
</evidence>
<proteinExistence type="predicted"/>
<dbReference type="EMBL" id="JAKRYL010000012">
    <property type="protein sequence ID" value="MCL7748025.1"/>
    <property type="molecule type" value="Genomic_DNA"/>
</dbReference>
<organism evidence="2 3">
    <name type="scientific">Halalkalibacter alkaliphilus</name>
    <dbReference type="NCBI Taxonomy" id="2917993"/>
    <lineage>
        <taxon>Bacteria</taxon>
        <taxon>Bacillati</taxon>
        <taxon>Bacillota</taxon>
        <taxon>Bacilli</taxon>
        <taxon>Bacillales</taxon>
        <taxon>Bacillaceae</taxon>
        <taxon>Halalkalibacter</taxon>
    </lineage>
</organism>
<protein>
    <submittedName>
        <fullName evidence="2">Nuclear transport factor 2 family protein</fullName>
    </submittedName>
</protein>
<dbReference type="AlphaFoldDB" id="A0A9X2CTT7"/>
<dbReference type="RefSeq" id="WP_250096918.1">
    <property type="nucleotide sequence ID" value="NZ_JAKRYL010000012.1"/>
</dbReference>
<feature type="chain" id="PRO_5040837979" evidence="1">
    <location>
        <begin position="20"/>
        <end position="130"/>
    </location>
</feature>
<gene>
    <name evidence="2" type="ORF">MF646_12915</name>
</gene>
<dbReference type="Proteomes" id="UP001139150">
    <property type="component" value="Unassembled WGS sequence"/>
</dbReference>
<sequence>MKKGTLLIFSMSLVMVLLTACGGQEKEVKSVFGDLIDSINKKDAQLYISSFHEDSMMLELVDVEFMQEQFDQSDDVRISIKSVEIAELTEEEAILDYVIEVREDSQVNEETGSFLLLNTDQGWKIIDEMY</sequence>
<keyword evidence="1" id="KW-0732">Signal</keyword>
<name>A0A9X2CTT7_9BACI</name>
<accession>A0A9X2CTT7</accession>
<comment type="caution">
    <text evidence="2">The sequence shown here is derived from an EMBL/GenBank/DDBJ whole genome shotgun (WGS) entry which is preliminary data.</text>
</comment>
<reference evidence="2" key="1">
    <citation type="submission" date="2022-02" db="EMBL/GenBank/DDBJ databases">
        <title>Halalkalibacter sp. nov. isolated from Lonar Lake, India.</title>
        <authorList>
            <person name="Joshi A."/>
            <person name="Thite S."/>
            <person name="Lodha T."/>
        </authorList>
    </citation>
    <scope>NUCLEOTIDE SEQUENCE</scope>
    <source>
        <strain evidence="2">MEB205</strain>
    </source>
</reference>
<dbReference type="SUPFAM" id="SSF54427">
    <property type="entry name" value="NTF2-like"/>
    <property type="match status" value="1"/>
</dbReference>
<dbReference type="PROSITE" id="PS51257">
    <property type="entry name" value="PROKAR_LIPOPROTEIN"/>
    <property type="match status" value="1"/>
</dbReference>
<feature type="signal peptide" evidence="1">
    <location>
        <begin position="1"/>
        <end position="19"/>
    </location>
</feature>
<dbReference type="Gene3D" id="3.10.450.50">
    <property type="match status" value="1"/>
</dbReference>
<dbReference type="InterPro" id="IPR032710">
    <property type="entry name" value="NTF2-like_dom_sf"/>
</dbReference>
<evidence type="ECO:0000256" key="1">
    <source>
        <dbReference type="SAM" id="SignalP"/>
    </source>
</evidence>
<keyword evidence="3" id="KW-1185">Reference proteome</keyword>
<evidence type="ECO:0000313" key="3">
    <source>
        <dbReference type="Proteomes" id="UP001139150"/>
    </source>
</evidence>